<evidence type="ECO:0000313" key="1">
    <source>
        <dbReference type="EMBL" id="MDP5276340.1"/>
    </source>
</evidence>
<dbReference type="Proteomes" id="UP001231941">
    <property type="component" value="Unassembled WGS sequence"/>
</dbReference>
<proteinExistence type="predicted"/>
<name>A0ABT9J3X7_9BACL</name>
<keyword evidence="2" id="KW-1185">Reference proteome</keyword>
<comment type="caution">
    <text evidence="1">The sequence shown here is derived from an EMBL/GenBank/DDBJ whole genome shotgun (WGS) entry which is preliminary data.</text>
</comment>
<gene>
    <name evidence="1" type="ORF">Q5Y73_19800</name>
</gene>
<organism evidence="1 2">
    <name type="scientific">Chengkuizengella axinellae</name>
    <dbReference type="NCBI Taxonomy" id="3064388"/>
    <lineage>
        <taxon>Bacteria</taxon>
        <taxon>Bacillati</taxon>
        <taxon>Bacillota</taxon>
        <taxon>Bacilli</taxon>
        <taxon>Bacillales</taxon>
        <taxon>Paenibacillaceae</taxon>
        <taxon>Chengkuizengella</taxon>
    </lineage>
</organism>
<dbReference type="RefSeq" id="WP_305993645.1">
    <property type="nucleotide sequence ID" value="NZ_JAVAMP010000013.1"/>
</dbReference>
<dbReference type="EMBL" id="JAVAMP010000013">
    <property type="protein sequence ID" value="MDP5276340.1"/>
    <property type="molecule type" value="Genomic_DNA"/>
</dbReference>
<evidence type="ECO:0000313" key="2">
    <source>
        <dbReference type="Proteomes" id="UP001231941"/>
    </source>
</evidence>
<reference evidence="1 2" key="1">
    <citation type="submission" date="2023-08" db="EMBL/GenBank/DDBJ databases">
        <authorList>
            <person name="Park J.-S."/>
        </authorList>
    </citation>
    <scope>NUCLEOTIDE SEQUENCE [LARGE SCALE GENOMIC DNA]</scope>
    <source>
        <strain evidence="1 2">2205SS18-9</strain>
    </source>
</reference>
<protein>
    <submittedName>
        <fullName evidence="1">Uncharacterized protein</fullName>
    </submittedName>
</protein>
<accession>A0ABT9J3X7</accession>
<sequence length="42" mass="4749">MSSLNLSEVSFLLALIKIKATIEKVVLEYKFKVKYVSSPPAY</sequence>